<dbReference type="Gene3D" id="3.30.70.100">
    <property type="match status" value="1"/>
</dbReference>
<keyword evidence="5" id="KW-1185">Reference proteome</keyword>
<dbReference type="EMBL" id="JBFTWV010000186">
    <property type="protein sequence ID" value="KAL2784275.1"/>
    <property type="molecule type" value="Genomic_DNA"/>
</dbReference>
<evidence type="ECO:0000313" key="5">
    <source>
        <dbReference type="Proteomes" id="UP001610563"/>
    </source>
</evidence>
<protein>
    <submittedName>
        <fullName evidence="4">EthD domain-containing protein</fullName>
    </submittedName>
</protein>
<sequence>MPLHVLIIAYRKPCLTPHEFHTRYEAHAALIKRLAGDTFPISHRRTYIARTTVHSPPPPEAGDTTSPNPTTPATMLRGAQADADFDAFAELGFAEQAAFEHFVARVQSPEVAAEIKADEEGFFETERVTIVMVGEVCETRG</sequence>
<dbReference type="InterPro" id="IPR011008">
    <property type="entry name" value="Dimeric_a/b-barrel"/>
</dbReference>
<feature type="region of interest" description="Disordered" evidence="2">
    <location>
        <begin position="51"/>
        <end position="77"/>
    </location>
</feature>
<reference evidence="4 5" key="1">
    <citation type="submission" date="2024-07" db="EMBL/GenBank/DDBJ databases">
        <title>Section-level genome sequencing and comparative genomics of Aspergillus sections Usti and Cavernicolus.</title>
        <authorList>
            <consortium name="Lawrence Berkeley National Laboratory"/>
            <person name="Nybo J.L."/>
            <person name="Vesth T.C."/>
            <person name="Theobald S."/>
            <person name="Frisvad J.C."/>
            <person name="Larsen T.O."/>
            <person name="Kjaerboelling I."/>
            <person name="Rothschild-Mancinelli K."/>
            <person name="Lyhne E.K."/>
            <person name="Kogle M.E."/>
            <person name="Barry K."/>
            <person name="Clum A."/>
            <person name="Na H."/>
            <person name="Ledsgaard L."/>
            <person name="Lin J."/>
            <person name="Lipzen A."/>
            <person name="Kuo A."/>
            <person name="Riley R."/>
            <person name="Mondo S."/>
            <person name="Labutti K."/>
            <person name="Haridas S."/>
            <person name="Pangalinan J."/>
            <person name="Salamov A.A."/>
            <person name="Simmons B.A."/>
            <person name="Magnuson J.K."/>
            <person name="Chen J."/>
            <person name="Drula E."/>
            <person name="Henrissat B."/>
            <person name="Wiebenga A."/>
            <person name="Lubbers R.J."/>
            <person name="Gomes A.C."/>
            <person name="Makela M.R."/>
            <person name="Stajich J."/>
            <person name="Grigoriev I.V."/>
            <person name="Mortensen U.H."/>
            <person name="De Vries R.P."/>
            <person name="Baker S.E."/>
            <person name="Andersen M.R."/>
        </authorList>
    </citation>
    <scope>NUCLEOTIDE SEQUENCE [LARGE SCALE GENOMIC DNA]</scope>
    <source>
        <strain evidence="4 5">CBS 209.92</strain>
    </source>
</reference>
<evidence type="ECO:0000259" key="3">
    <source>
        <dbReference type="Pfam" id="PF07110"/>
    </source>
</evidence>
<name>A0ABR4FM23_9EURO</name>
<dbReference type="InterPro" id="IPR009799">
    <property type="entry name" value="EthD_dom"/>
</dbReference>
<gene>
    <name evidence="4" type="ORF">BJX66DRAFT_316895</name>
</gene>
<evidence type="ECO:0000256" key="1">
    <source>
        <dbReference type="ARBA" id="ARBA00005986"/>
    </source>
</evidence>
<dbReference type="Proteomes" id="UP001610563">
    <property type="component" value="Unassembled WGS sequence"/>
</dbReference>
<dbReference type="Pfam" id="PF07110">
    <property type="entry name" value="EthD"/>
    <property type="match status" value="1"/>
</dbReference>
<comment type="similarity">
    <text evidence="1">Belongs to the tpcK family.</text>
</comment>
<accession>A0ABR4FM23</accession>
<dbReference type="SUPFAM" id="SSF54909">
    <property type="entry name" value="Dimeric alpha+beta barrel"/>
    <property type="match status" value="1"/>
</dbReference>
<evidence type="ECO:0000313" key="4">
    <source>
        <dbReference type="EMBL" id="KAL2784275.1"/>
    </source>
</evidence>
<feature type="domain" description="EthD" evidence="3">
    <location>
        <begin position="12"/>
        <end position="125"/>
    </location>
</feature>
<evidence type="ECO:0000256" key="2">
    <source>
        <dbReference type="SAM" id="MobiDB-lite"/>
    </source>
</evidence>
<organism evidence="4 5">
    <name type="scientific">Aspergillus keveii</name>
    <dbReference type="NCBI Taxonomy" id="714993"/>
    <lineage>
        <taxon>Eukaryota</taxon>
        <taxon>Fungi</taxon>
        <taxon>Dikarya</taxon>
        <taxon>Ascomycota</taxon>
        <taxon>Pezizomycotina</taxon>
        <taxon>Eurotiomycetes</taxon>
        <taxon>Eurotiomycetidae</taxon>
        <taxon>Eurotiales</taxon>
        <taxon>Aspergillaceae</taxon>
        <taxon>Aspergillus</taxon>
        <taxon>Aspergillus subgen. Nidulantes</taxon>
    </lineage>
</organism>
<comment type="caution">
    <text evidence="4">The sequence shown here is derived from an EMBL/GenBank/DDBJ whole genome shotgun (WGS) entry which is preliminary data.</text>
</comment>
<feature type="compositionally biased region" description="Polar residues" evidence="2">
    <location>
        <begin position="63"/>
        <end position="73"/>
    </location>
</feature>
<proteinExistence type="inferred from homology"/>